<evidence type="ECO:0000313" key="2">
    <source>
        <dbReference type="EMBL" id="PUX15426.1"/>
    </source>
</evidence>
<dbReference type="Proteomes" id="UP000244378">
    <property type="component" value="Unassembled WGS sequence"/>
</dbReference>
<evidence type="ECO:0000313" key="4">
    <source>
        <dbReference type="Proteomes" id="UP000469927"/>
    </source>
</evidence>
<reference evidence="2 3" key="1">
    <citation type="submission" date="2016-12" db="EMBL/GenBank/DDBJ databases">
        <title>Analysis of the Molecular Diversity Among Cronobacter Species Isolated from Filth Flies Using a Pan Genomic DNA Microarray.</title>
        <authorList>
            <person name="Pava-Ripoll M."/>
            <person name="Tall B."/>
            <person name="Farber J."/>
            <person name="Fanning S."/>
            <person name="Lehner A."/>
            <person name="Stephan R."/>
            <person name="Pagotto F."/>
            <person name="Iverson C."/>
            <person name="Ziobro G."/>
            <person name="Miller A."/>
            <person name="Pearson R."/>
            <person name="Yan Q."/>
            <person name="Kim M."/>
            <person name="Jeong S."/>
            <person name="Park J."/>
            <person name="Jun S."/>
            <person name="Choi H."/>
            <person name="Chung T."/>
            <person name="Yoo Y."/>
            <person name="Park E."/>
            <person name="Hwang S."/>
            <person name="Lee B."/>
            <person name="Sathyamoorthy V."/>
            <person name="Carter L."/>
            <person name="Mammel M."/>
            <person name="Jackson S."/>
            <person name="Kothary M."/>
            <person name="Patel I."/>
            <person name="Grim C."/>
            <person name="Gopinath G."/>
            <person name="Gangiredla J."/>
            <person name="Chase H."/>
        </authorList>
    </citation>
    <scope>NUCLEOTIDE SEQUENCE [LARGE SCALE GENOMIC DNA]</scope>
    <source>
        <strain evidence="2 3">MOD1-Md1s</strain>
    </source>
</reference>
<gene>
    <name evidence="2" type="ORF">AUN14_08000</name>
    <name evidence="1" type="ORF">FZI19_05820</name>
</gene>
<protein>
    <submittedName>
        <fullName evidence="2">Uncharacterized protein</fullName>
    </submittedName>
</protein>
<proteinExistence type="predicted"/>
<dbReference type="EMBL" id="WAGD01000013">
    <property type="protein sequence ID" value="KAB0883804.1"/>
    <property type="molecule type" value="Genomic_DNA"/>
</dbReference>
<dbReference type="AlphaFoldDB" id="A0A2T7AUL7"/>
<dbReference type="EMBL" id="MSAE01000014">
    <property type="protein sequence ID" value="PUX15426.1"/>
    <property type="molecule type" value="Genomic_DNA"/>
</dbReference>
<sequence>MNPFLYQPRNAGFHGVLELDARRLKIYRIASQEQAEVPLPERERQRALLREALSEDRWPTDHQIGFAIFHFANDGVYLLVSSWCDANMLRHQVFTISPQGRLEPLDASRIVACVWELAIIWHERNLWIQEAMAQAELSPAGVQRYLSQGYEGWV</sequence>
<evidence type="ECO:0000313" key="3">
    <source>
        <dbReference type="Proteomes" id="UP000244378"/>
    </source>
</evidence>
<dbReference type="RefSeq" id="WP_038866358.1">
    <property type="nucleotide sequence ID" value="NZ_JADKNN010000016.1"/>
</dbReference>
<evidence type="ECO:0000313" key="1">
    <source>
        <dbReference type="EMBL" id="KAB0883804.1"/>
    </source>
</evidence>
<keyword evidence="4" id="KW-1185">Reference proteome</keyword>
<organism evidence="2 3">
    <name type="scientific">Cronobacter muytjensii</name>
    <dbReference type="NCBI Taxonomy" id="413501"/>
    <lineage>
        <taxon>Bacteria</taxon>
        <taxon>Pseudomonadati</taxon>
        <taxon>Pseudomonadota</taxon>
        <taxon>Gammaproteobacteria</taxon>
        <taxon>Enterobacterales</taxon>
        <taxon>Enterobacteriaceae</taxon>
        <taxon>Cronobacter</taxon>
    </lineage>
</organism>
<accession>A0A2T7AUL7</accession>
<name>A0A2T7AUL7_9ENTR</name>
<dbReference type="Proteomes" id="UP000469927">
    <property type="component" value="Unassembled WGS sequence"/>
</dbReference>
<dbReference type="GeneID" id="92214998"/>
<reference evidence="1 4" key="2">
    <citation type="submission" date="2019-08" db="EMBL/GenBank/DDBJ databases">
        <title>Prevalence, distribution, and phylogeny of type two toxin-antitoxin genes possessed by Cronobacter species where C. sakazakii homologs follow sequence type lineages.</title>
        <authorList>
            <person name="Finkelstein S."/>
            <person name="Negrete F."/>
            <person name="Jang H."/>
            <person name="Gopinath G.R."/>
            <person name="Tall B.D."/>
        </authorList>
    </citation>
    <scope>NUCLEOTIDE SEQUENCE [LARGE SCALE GENOMIC DNA]</scope>
    <source>
        <strain evidence="1 4">MOD1_GK1257</strain>
    </source>
</reference>
<dbReference type="OrthoDB" id="9794942at2"/>
<comment type="caution">
    <text evidence="2">The sequence shown here is derived from an EMBL/GenBank/DDBJ whole genome shotgun (WGS) entry which is preliminary data.</text>
</comment>